<gene>
    <name evidence="4" type="ORF">BC793_119126</name>
</gene>
<evidence type="ECO:0000256" key="2">
    <source>
        <dbReference type="SAM" id="Phobius"/>
    </source>
</evidence>
<dbReference type="NCBIfam" id="TIGR03769">
    <property type="entry name" value="P_ac_wall_RPT"/>
    <property type="match status" value="1"/>
</dbReference>
<name>A0A316F8B8_9ACTN</name>
<evidence type="ECO:0000313" key="5">
    <source>
        <dbReference type="Proteomes" id="UP000245697"/>
    </source>
</evidence>
<organism evidence="4 5">
    <name type="scientific">Actinoplanes xinjiangensis</name>
    <dbReference type="NCBI Taxonomy" id="512350"/>
    <lineage>
        <taxon>Bacteria</taxon>
        <taxon>Bacillati</taxon>
        <taxon>Actinomycetota</taxon>
        <taxon>Actinomycetes</taxon>
        <taxon>Micromonosporales</taxon>
        <taxon>Micromonosporaceae</taxon>
        <taxon>Actinoplanes</taxon>
    </lineage>
</organism>
<dbReference type="OrthoDB" id="4424311at2"/>
<dbReference type="Proteomes" id="UP000245697">
    <property type="component" value="Unassembled WGS sequence"/>
</dbReference>
<feature type="signal peptide" evidence="3">
    <location>
        <begin position="1"/>
        <end position="32"/>
    </location>
</feature>
<keyword evidence="5" id="KW-1185">Reference proteome</keyword>
<protein>
    <submittedName>
        <fullName evidence="4">Putative ABC transporter-associated repeat protein</fullName>
    </submittedName>
</protein>
<accession>A0A316F8B8</accession>
<keyword evidence="2" id="KW-0812">Transmembrane</keyword>
<evidence type="ECO:0000256" key="3">
    <source>
        <dbReference type="SAM" id="SignalP"/>
    </source>
</evidence>
<sequence length="504" mass="51862">MTGRRTNRLRKTVVVAATSLTVVLSAGLPAVATTPADGADLVALSVESGELRLSFRGDGRTGTDPQSVRFTASGAPVGVIPDDPAFSFLGRPGAPVWSLQDGSPFSTFDTTAITRGEVTLELAAVEGLGAFAAYTLSEWGRPTLLLDSDGRRSTRLPAGRRVGGVVWLFDAVGEYRVTLRATSRTGARTLQDEAVYTVSVPAGAEAVPAAQAPPVQKADPATTTAAGSATANKAVAAGTSAPTATGRKVIADGHVDMGPVLDGGTLRIRLKDDSTTPPTWREPADVMLKVTDKARIDVPSGAGYAFLGKAGDKVHLLPQSQQPGIVWPGWNTQHESVVKGTKGTVTWRLKQVRGPGRFTLFLTGSFGTPEVIFDSAKSLPQRLGIAPNTHAHGNWAFTKPGVYQLTVDMTATTTAGRSVSDTRTLTVAVGNSTSTDGGDAPDPGNGGGSATDDDTGGGGLAETGTDIASIAGGGALLLITGTAVVVLARRRRSEHGHVSTPDPS</sequence>
<keyword evidence="2" id="KW-0472">Membrane</keyword>
<dbReference type="InterPro" id="IPR022395">
    <property type="entry name" value="CHP03773_ABC_transptr-like"/>
</dbReference>
<feature type="transmembrane region" description="Helical" evidence="2">
    <location>
        <begin position="467"/>
        <end position="488"/>
    </location>
</feature>
<comment type="caution">
    <text evidence="4">The sequence shown here is derived from an EMBL/GenBank/DDBJ whole genome shotgun (WGS) entry which is preliminary data.</text>
</comment>
<evidence type="ECO:0000256" key="1">
    <source>
        <dbReference type="SAM" id="MobiDB-lite"/>
    </source>
</evidence>
<keyword evidence="2" id="KW-1133">Transmembrane helix</keyword>
<dbReference type="NCBIfam" id="NF038134">
    <property type="entry name" value="choice_anch_M"/>
    <property type="match status" value="1"/>
</dbReference>
<reference evidence="4 5" key="1">
    <citation type="submission" date="2018-05" db="EMBL/GenBank/DDBJ databases">
        <title>Genomic Encyclopedia of Archaeal and Bacterial Type Strains, Phase II (KMG-II): from individual species to whole genera.</title>
        <authorList>
            <person name="Goeker M."/>
        </authorList>
    </citation>
    <scope>NUCLEOTIDE SEQUENCE [LARGE SCALE GENOMIC DNA]</scope>
    <source>
        <strain evidence="4 5">DSM 45184</strain>
    </source>
</reference>
<feature type="region of interest" description="Disordered" evidence="1">
    <location>
        <begin position="429"/>
        <end position="461"/>
    </location>
</feature>
<dbReference type="InterPro" id="IPR022435">
    <property type="entry name" value="Surface-anchored_actinobac"/>
</dbReference>
<dbReference type="AlphaFoldDB" id="A0A316F8B8"/>
<dbReference type="NCBIfam" id="TIGR03773">
    <property type="entry name" value="anch_rpt_wall"/>
    <property type="match status" value="1"/>
</dbReference>
<proteinExistence type="predicted"/>
<feature type="chain" id="PRO_5016451672" evidence="3">
    <location>
        <begin position="33"/>
        <end position="504"/>
    </location>
</feature>
<evidence type="ECO:0000313" key="4">
    <source>
        <dbReference type="EMBL" id="PWK40518.1"/>
    </source>
</evidence>
<dbReference type="EMBL" id="QGGR01000019">
    <property type="protein sequence ID" value="PWK40518.1"/>
    <property type="molecule type" value="Genomic_DNA"/>
</dbReference>
<keyword evidence="3" id="KW-0732">Signal</keyword>
<dbReference type="RefSeq" id="WP_109599864.1">
    <property type="nucleotide sequence ID" value="NZ_BONA01000071.1"/>
</dbReference>